<feature type="region of interest" description="Disordered" evidence="1">
    <location>
        <begin position="274"/>
        <end position="296"/>
    </location>
</feature>
<proteinExistence type="predicted"/>
<dbReference type="AlphaFoldDB" id="A0A4C1XDR1"/>
<keyword evidence="3" id="KW-1185">Reference proteome</keyword>
<dbReference type="EMBL" id="BGZK01000817">
    <property type="protein sequence ID" value="GBP61568.1"/>
    <property type="molecule type" value="Genomic_DNA"/>
</dbReference>
<evidence type="ECO:0000256" key="1">
    <source>
        <dbReference type="SAM" id="MobiDB-lite"/>
    </source>
</evidence>
<comment type="caution">
    <text evidence="2">The sequence shown here is derived from an EMBL/GenBank/DDBJ whole genome shotgun (WGS) entry which is preliminary data.</text>
</comment>
<name>A0A4C1XDR1_EUMVA</name>
<sequence>MDGGIDVSVPSVTVISPSTHKPTFRISLVIVSENGFLTVWTKVMDTLNIQLLYFSTSFTCGGRSTTATDTRKMPQFIDGAPACTYELHTLHTKGHGHALHIFHVRTPHELHAPILSRTISTAPALGLLLVPLQKKVGPKFGALDSSPTPEPTQPAERRQRFETTVIGCRLGAEDDIDMLQPRDESSTPDVVRLMACEVREEGAVQQENPPTHRVSLELSQYTIYIRTDLASNAARSKALEEAAVRPGVRYESSSRGDSRILFLIEGLNLTLSTPAQRGRGCRRSSSAQRRRPGPSA</sequence>
<gene>
    <name evidence="2" type="ORF">EVAR_46429_1</name>
</gene>
<accession>A0A4C1XDR1</accession>
<protein>
    <submittedName>
        <fullName evidence="2">Uncharacterized protein</fullName>
    </submittedName>
</protein>
<reference evidence="2 3" key="1">
    <citation type="journal article" date="2019" name="Commun. Biol.">
        <title>The bagworm genome reveals a unique fibroin gene that provides high tensile strength.</title>
        <authorList>
            <person name="Kono N."/>
            <person name="Nakamura H."/>
            <person name="Ohtoshi R."/>
            <person name="Tomita M."/>
            <person name="Numata K."/>
            <person name="Arakawa K."/>
        </authorList>
    </citation>
    <scope>NUCLEOTIDE SEQUENCE [LARGE SCALE GENOMIC DNA]</scope>
</reference>
<evidence type="ECO:0000313" key="3">
    <source>
        <dbReference type="Proteomes" id="UP000299102"/>
    </source>
</evidence>
<feature type="region of interest" description="Disordered" evidence="1">
    <location>
        <begin position="140"/>
        <end position="159"/>
    </location>
</feature>
<organism evidence="2 3">
    <name type="scientific">Eumeta variegata</name>
    <name type="common">Bagworm moth</name>
    <name type="synonym">Eumeta japonica</name>
    <dbReference type="NCBI Taxonomy" id="151549"/>
    <lineage>
        <taxon>Eukaryota</taxon>
        <taxon>Metazoa</taxon>
        <taxon>Ecdysozoa</taxon>
        <taxon>Arthropoda</taxon>
        <taxon>Hexapoda</taxon>
        <taxon>Insecta</taxon>
        <taxon>Pterygota</taxon>
        <taxon>Neoptera</taxon>
        <taxon>Endopterygota</taxon>
        <taxon>Lepidoptera</taxon>
        <taxon>Glossata</taxon>
        <taxon>Ditrysia</taxon>
        <taxon>Tineoidea</taxon>
        <taxon>Psychidae</taxon>
        <taxon>Oiketicinae</taxon>
        <taxon>Eumeta</taxon>
    </lineage>
</organism>
<dbReference type="Proteomes" id="UP000299102">
    <property type="component" value="Unassembled WGS sequence"/>
</dbReference>
<evidence type="ECO:0000313" key="2">
    <source>
        <dbReference type="EMBL" id="GBP61568.1"/>
    </source>
</evidence>